<gene>
    <name evidence="1" type="ORF">C1I93_00365</name>
</gene>
<dbReference type="GO" id="GO:0016491">
    <property type="term" value="F:oxidoreductase activity"/>
    <property type="evidence" value="ECO:0007669"/>
    <property type="project" value="InterPro"/>
</dbReference>
<reference evidence="1 2" key="1">
    <citation type="submission" date="2018-01" db="EMBL/GenBank/DDBJ databases">
        <title>Draft genome sequence of Jishengella endophytica.</title>
        <authorList>
            <person name="Sahin N."/>
            <person name="Ay H."/>
            <person name="Saygin H."/>
        </authorList>
    </citation>
    <scope>NUCLEOTIDE SEQUENCE [LARGE SCALE GENOMIC DNA]</scope>
    <source>
        <strain evidence="1 2">DSM 45430</strain>
    </source>
</reference>
<dbReference type="Proteomes" id="UP000248627">
    <property type="component" value="Unassembled WGS sequence"/>
</dbReference>
<keyword evidence="2" id="KW-1185">Reference proteome</keyword>
<protein>
    <submittedName>
        <fullName evidence="1">Disulfide bond formation protein DsbA</fullName>
    </submittedName>
</protein>
<dbReference type="Pfam" id="PF01323">
    <property type="entry name" value="DSBA"/>
    <property type="match status" value="1"/>
</dbReference>
<accession>A0A2W2D6V5</accession>
<dbReference type="SUPFAM" id="SSF52833">
    <property type="entry name" value="Thioredoxin-like"/>
    <property type="match status" value="1"/>
</dbReference>
<organism evidence="1 2">
    <name type="scientific">Micromonospora endophytica</name>
    <dbReference type="NCBI Taxonomy" id="515350"/>
    <lineage>
        <taxon>Bacteria</taxon>
        <taxon>Bacillati</taxon>
        <taxon>Actinomycetota</taxon>
        <taxon>Actinomycetes</taxon>
        <taxon>Micromonosporales</taxon>
        <taxon>Micromonosporaceae</taxon>
        <taxon>Micromonospora</taxon>
    </lineage>
</organism>
<dbReference type="EMBL" id="POTX01000001">
    <property type="protein sequence ID" value="PZG01205.1"/>
    <property type="molecule type" value="Genomic_DNA"/>
</dbReference>
<evidence type="ECO:0000313" key="2">
    <source>
        <dbReference type="Proteomes" id="UP000248627"/>
    </source>
</evidence>
<dbReference type="CDD" id="cd03024">
    <property type="entry name" value="DsbA_FrnE"/>
    <property type="match status" value="1"/>
</dbReference>
<dbReference type="RefSeq" id="WP_111241154.1">
    <property type="nucleotide sequence ID" value="NZ_AP023358.1"/>
</dbReference>
<comment type="caution">
    <text evidence="1">The sequence shown here is derived from an EMBL/GenBank/DDBJ whole genome shotgun (WGS) entry which is preliminary data.</text>
</comment>
<dbReference type="InterPro" id="IPR036249">
    <property type="entry name" value="Thioredoxin-like_sf"/>
</dbReference>
<dbReference type="PANTHER" id="PTHR13887">
    <property type="entry name" value="GLUTATHIONE S-TRANSFERASE KAPPA"/>
    <property type="match status" value="1"/>
</dbReference>
<dbReference type="PANTHER" id="PTHR13887:SF41">
    <property type="entry name" value="THIOREDOXIN SUPERFAMILY PROTEIN"/>
    <property type="match status" value="1"/>
</dbReference>
<proteinExistence type="predicted"/>
<dbReference type="AlphaFoldDB" id="A0A2W2D6V5"/>
<evidence type="ECO:0000313" key="1">
    <source>
        <dbReference type="EMBL" id="PZG01205.1"/>
    </source>
</evidence>
<sequence>MGKYVELDVYADILCPWSYIGKRRLEAALEDLPGRDRLRFRWRSYELAPDAERTPALSAAASMAQWWGDAGAARVDLIHSLGRAEGLDIDLHKAHPVNTFDAHRLTHLGAEQGRADAVVERLLHGYLCEGLNVSDPQVLTRLGTEAGLPVADVRSLLSGDAYADRVRADERSARDRGVSGVPTLVLDGGSPTDAIQTPADLRRLIEEGLRVATAHR</sequence>
<dbReference type="Gene3D" id="3.40.30.10">
    <property type="entry name" value="Glutaredoxin"/>
    <property type="match status" value="1"/>
</dbReference>
<dbReference type="OrthoDB" id="9799122at2"/>
<dbReference type="InterPro" id="IPR001853">
    <property type="entry name" value="DSBA-like_thioredoxin_dom"/>
</dbReference>
<name>A0A2W2D6V5_9ACTN</name>